<comment type="caution">
    <text evidence="2">The sequence shown here is derived from an EMBL/GenBank/DDBJ whole genome shotgun (WGS) entry which is preliminary data.</text>
</comment>
<dbReference type="GO" id="GO:0016787">
    <property type="term" value="F:hydrolase activity"/>
    <property type="evidence" value="ECO:0007669"/>
    <property type="project" value="UniProtKB-KW"/>
</dbReference>
<dbReference type="PANTHER" id="PTHR35563">
    <property type="entry name" value="BARREL METAL-DEPENDENT HYDROLASE, PUTATIVE (AFU_ORTHOLOGUE AFUA_1G16240)-RELATED"/>
    <property type="match status" value="1"/>
</dbReference>
<evidence type="ECO:0000259" key="1">
    <source>
        <dbReference type="Pfam" id="PF04909"/>
    </source>
</evidence>
<protein>
    <submittedName>
        <fullName evidence="2">Amidohydrolase</fullName>
    </submittedName>
</protein>
<dbReference type="OrthoDB" id="9787654at2"/>
<organism evidence="2 3">
    <name type="scientific">Ramlibacter rhizophilus</name>
    <dbReference type="NCBI Taxonomy" id="1781167"/>
    <lineage>
        <taxon>Bacteria</taxon>
        <taxon>Pseudomonadati</taxon>
        <taxon>Pseudomonadota</taxon>
        <taxon>Betaproteobacteria</taxon>
        <taxon>Burkholderiales</taxon>
        <taxon>Comamonadaceae</taxon>
        <taxon>Ramlibacter</taxon>
    </lineage>
</organism>
<dbReference type="InterPro" id="IPR052358">
    <property type="entry name" value="Aro_Compnd_Degr_Hydrolases"/>
</dbReference>
<dbReference type="RefSeq" id="WP_135286459.1">
    <property type="nucleotide sequence ID" value="NZ_SMLL01000007.1"/>
</dbReference>
<dbReference type="SUPFAM" id="SSF51556">
    <property type="entry name" value="Metallo-dependent hydrolases"/>
    <property type="match status" value="1"/>
</dbReference>
<dbReference type="InterPro" id="IPR006680">
    <property type="entry name" value="Amidohydro-rel"/>
</dbReference>
<dbReference type="Pfam" id="PF04909">
    <property type="entry name" value="Amidohydro_2"/>
    <property type="match status" value="1"/>
</dbReference>
<reference evidence="2 3" key="1">
    <citation type="submission" date="2019-03" db="EMBL/GenBank/DDBJ databases">
        <title>Ramlibacter rhizophilus CCTCC AB2015357, whole genome shotgun sequence.</title>
        <authorList>
            <person name="Zhang X."/>
            <person name="Feng G."/>
            <person name="Zhu H."/>
        </authorList>
    </citation>
    <scope>NUCLEOTIDE SEQUENCE [LARGE SCALE GENOMIC DNA]</scope>
    <source>
        <strain evidence="2 3">CCTCC AB2015357</strain>
    </source>
</reference>
<keyword evidence="2" id="KW-0378">Hydrolase</keyword>
<evidence type="ECO:0000313" key="2">
    <source>
        <dbReference type="EMBL" id="TFY97292.1"/>
    </source>
</evidence>
<feature type="domain" description="Amidohydrolase-related" evidence="1">
    <location>
        <begin position="21"/>
        <end position="285"/>
    </location>
</feature>
<dbReference type="Gene3D" id="3.20.20.140">
    <property type="entry name" value="Metal-dependent hydrolases"/>
    <property type="match status" value="1"/>
</dbReference>
<dbReference type="InterPro" id="IPR032466">
    <property type="entry name" value="Metal_Hydrolase"/>
</dbReference>
<dbReference type="Proteomes" id="UP000297564">
    <property type="component" value="Unassembled WGS sequence"/>
</dbReference>
<name>A0A4Z0BDE5_9BURK</name>
<accession>A0A4Z0BDE5</accession>
<gene>
    <name evidence="2" type="ORF">EZ242_17335</name>
</gene>
<keyword evidence="3" id="KW-1185">Reference proteome</keyword>
<proteinExistence type="predicted"/>
<dbReference type="AlphaFoldDB" id="A0A4Z0BDE5"/>
<sequence length="294" mass="31144">MGFPFSAGAGPAGIAAPADACDCHIHVYDSRYPAAPGAALQPPDASVADYAQIQARMGTSRAVLVTPSTYGTDNAPMLGGLAQLGAQGRGVAVIDGHESDEELERLQVAGVRGARVNLSLGPALAPQAIARIADRIAAWGWHLQLLMPTAQLPQLAPLLRRLPVELVFDHFARITPEQAPGHPAHALAMDLLSDGKAWIKLSGGYLVSPLRSVEDPGLDALARSFLDVAPNRVVWGSDWPHATASAGHQPMPDDARQIERLAQWAGDAATLHAVLVDNPQRLYDFEPSSKDPKD</sequence>
<dbReference type="PANTHER" id="PTHR35563:SF2">
    <property type="entry name" value="BARREL METAL-DEPENDENT HYDROLASE, PUTATIVE (AFU_ORTHOLOGUE AFUA_1G16240)-RELATED"/>
    <property type="match status" value="1"/>
</dbReference>
<dbReference type="EMBL" id="SMLL01000007">
    <property type="protein sequence ID" value="TFY97292.1"/>
    <property type="molecule type" value="Genomic_DNA"/>
</dbReference>
<evidence type="ECO:0000313" key="3">
    <source>
        <dbReference type="Proteomes" id="UP000297564"/>
    </source>
</evidence>